<dbReference type="NCBIfam" id="NF040873">
    <property type="entry name" value="AztA"/>
    <property type="match status" value="1"/>
</dbReference>
<keyword evidence="4 6" id="KW-0067">ATP-binding</keyword>
<protein>
    <submittedName>
        <fullName evidence="6">Metal ABC transporter ATP-binding protein</fullName>
    </submittedName>
</protein>
<dbReference type="InterPro" id="IPR003439">
    <property type="entry name" value="ABC_transporter-like_ATP-bd"/>
</dbReference>
<feature type="domain" description="ABC transporter" evidence="5">
    <location>
        <begin position="19"/>
        <end position="244"/>
    </location>
</feature>
<organism evidence="6 7">
    <name type="scientific">Streptomyces lonarensis</name>
    <dbReference type="NCBI Taxonomy" id="700599"/>
    <lineage>
        <taxon>Bacteria</taxon>
        <taxon>Bacillati</taxon>
        <taxon>Actinomycetota</taxon>
        <taxon>Actinomycetes</taxon>
        <taxon>Kitasatosporales</taxon>
        <taxon>Streptomycetaceae</taxon>
        <taxon>Streptomyces</taxon>
    </lineage>
</organism>
<dbReference type="InterPro" id="IPR003593">
    <property type="entry name" value="AAA+_ATPase"/>
</dbReference>
<dbReference type="GO" id="GO:0016887">
    <property type="term" value="F:ATP hydrolysis activity"/>
    <property type="evidence" value="ECO:0007669"/>
    <property type="project" value="InterPro"/>
</dbReference>
<dbReference type="Pfam" id="PF00005">
    <property type="entry name" value="ABC_tran"/>
    <property type="match status" value="1"/>
</dbReference>
<proteinExistence type="inferred from homology"/>
<dbReference type="InterPro" id="IPR027417">
    <property type="entry name" value="P-loop_NTPase"/>
</dbReference>
<dbReference type="AlphaFoldDB" id="A0A7X6CYA3"/>
<keyword evidence="7" id="KW-1185">Reference proteome</keyword>
<dbReference type="PROSITE" id="PS50893">
    <property type="entry name" value="ABC_TRANSPORTER_2"/>
    <property type="match status" value="1"/>
</dbReference>
<keyword evidence="2" id="KW-0813">Transport</keyword>
<name>A0A7X6CYA3_9ACTN</name>
<evidence type="ECO:0000256" key="3">
    <source>
        <dbReference type="ARBA" id="ARBA00022741"/>
    </source>
</evidence>
<evidence type="ECO:0000256" key="4">
    <source>
        <dbReference type="ARBA" id="ARBA00022840"/>
    </source>
</evidence>
<dbReference type="PANTHER" id="PTHR42734">
    <property type="entry name" value="METAL TRANSPORT SYSTEM ATP-BINDING PROTEIN TM_0124-RELATED"/>
    <property type="match status" value="1"/>
</dbReference>
<dbReference type="Gene3D" id="3.40.50.300">
    <property type="entry name" value="P-loop containing nucleotide triphosphate hydrolases"/>
    <property type="match status" value="1"/>
</dbReference>
<accession>A0A7X6CYA3</accession>
<dbReference type="RefSeq" id="WP_167968091.1">
    <property type="nucleotide sequence ID" value="NZ_BHZG01000467.1"/>
</dbReference>
<evidence type="ECO:0000313" key="7">
    <source>
        <dbReference type="Proteomes" id="UP000578686"/>
    </source>
</evidence>
<dbReference type="GO" id="GO:0005524">
    <property type="term" value="F:ATP binding"/>
    <property type="evidence" value="ECO:0007669"/>
    <property type="project" value="UniProtKB-KW"/>
</dbReference>
<evidence type="ECO:0000256" key="2">
    <source>
        <dbReference type="ARBA" id="ARBA00022448"/>
    </source>
</evidence>
<evidence type="ECO:0000256" key="1">
    <source>
        <dbReference type="ARBA" id="ARBA00005417"/>
    </source>
</evidence>
<dbReference type="EMBL" id="JAAVJD010000015">
    <property type="protein sequence ID" value="NJQ04792.1"/>
    <property type="molecule type" value="Genomic_DNA"/>
</dbReference>
<sequence length="244" mass="25512">MATTPASATTAPAARPARVEITGLHAGYARRSVLHDVTATVPTGATTALVGPNGSGKSTLLSVLAGVLRPTAGTVRQPEGTRPAFVPQRGTAAEALPLTVRRTVAMGRWAERGPWRRLTRTDHAAVEAAMDRLDIGDLADRQLAELSGGQHRRALIAQALAQRSDLLLLDEPGTGLDADARAGIDDLLRDLAAEGVTVVQATHDLAAARRADHVLLLRGGRLHAAGPPRTALTADTLTALWLTD</sequence>
<dbReference type="Proteomes" id="UP000578686">
    <property type="component" value="Unassembled WGS sequence"/>
</dbReference>
<comment type="similarity">
    <text evidence="1">Belongs to the ABC transporter superfamily.</text>
</comment>
<dbReference type="InterPro" id="IPR047748">
    <property type="entry name" value="AztA-like"/>
</dbReference>
<reference evidence="6 7" key="1">
    <citation type="submission" date="2020-03" db="EMBL/GenBank/DDBJ databases">
        <title>Draft genome of Streptomyces sp. ventii, isolated from the Axial Seamount in the Pacific Ocean, and resequencing of the two type strains Streptomyces lonarensis strain NCL 716 and Streptomyces bohaiensis strain 11A07.</title>
        <authorList>
            <person name="Loughran R.M."/>
            <person name="Pfannmuller K.M."/>
            <person name="Wasson B.J."/>
            <person name="Deadmond M.C."/>
            <person name="Paddock B.E."/>
            <person name="Koyack M.J."/>
            <person name="Gallegos D.A."/>
            <person name="Mitchell E.A."/>
            <person name="Ushijima B."/>
            <person name="Saw J.H."/>
            <person name="Mcphail K.L."/>
            <person name="Videau P."/>
        </authorList>
    </citation>
    <scope>NUCLEOTIDE SEQUENCE [LARGE SCALE GENOMIC DNA]</scope>
    <source>
        <strain evidence="6 7">NCL716</strain>
    </source>
</reference>
<evidence type="ECO:0000259" key="5">
    <source>
        <dbReference type="PROSITE" id="PS50893"/>
    </source>
</evidence>
<comment type="caution">
    <text evidence="6">The sequence shown here is derived from an EMBL/GenBank/DDBJ whole genome shotgun (WGS) entry which is preliminary data.</text>
</comment>
<dbReference type="PANTHER" id="PTHR42734:SF5">
    <property type="entry name" value="IRON TRANSPORT SYSTEM ATP-BINDING PROTEIN HI_0361-RELATED"/>
    <property type="match status" value="1"/>
</dbReference>
<dbReference type="SMART" id="SM00382">
    <property type="entry name" value="AAA"/>
    <property type="match status" value="1"/>
</dbReference>
<keyword evidence="3" id="KW-0547">Nucleotide-binding</keyword>
<gene>
    <name evidence="6" type="ORF">HCN56_04140</name>
</gene>
<dbReference type="InterPro" id="IPR050153">
    <property type="entry name" value="Metal_Ion_Import_ABC"/>
</dbReference>
<evidence type="ECO:0000313" key="6">
    <source>
        <dbReference type="EMBL" id="NJQ04792.1"/>
    </source>
</evidence>
<dbReference type="SUPFAM" id="SSF52540">
    <property type="entry name" value="P-loop containing nucleoside triphosphate hydrolases"/>
    <property type="match status" value="1"/>
</dbReference>